<evidence type="ECO:0000313" key="5">
    <source>
        <dbReference type="Proteomes" id="UP000199729"/>
    </source>
</evidence>
<dbReference type="InterPro" id="IPR014044">
    <property type="entry name" value="CAP_dom"/>
</dbReference>
<dbReference type="RefSeq" id="WP_157725566.1">
    <property type="nucleotide sequence ID" value="NZ_CP022423.1"/>
</dbReference>
<dbReference type="Pfam" id="PF00188">
    <property type="entry name" value="CAP"/>
    <property type="match status" value="1"/>
</dbReference>
<dbReference type="KEGG" id="vff:VITFI_CDS0924"/>
<dbReference type="EMBL" id="CP022423">
    <property type="protein sequence ID" value="ASM76702.1"/>
    <property type="molecule type" value="Genomic_DNA"/>
</dbReference>
<dbReference type="AlphaFoldDB" id="A0A221KCF0"/>
<evidence type="ECO:0000259" key="3">
    <source>
        <dbReference type="Pfam" id="PF00188"/>
    </source>
</evidence>
<dbReference type="SUPFAM" id="SSF55797">
    <property type="entry name" value="PR-1-like"/>
    <property type="match status" value="1"/>
</dbReference>
<evidence type="ECO:0000313" key="4">
    <source>
        <dbReference type="EMBL" id="ASM76702.1"/>
    </source>
</evidence>
<feature type="signal peptide" evidence="2">
    <location>
        <begin position="1"/>
        <end position="25"/>
    </location>
</feature>
<reference evidence="4 5" key="1">
    <citation type="submission" date="2017-07" db="EMBL/GenBank/DDBJ databases">
        <title>Complete Genome Sequence of the cosmetic ferment Vitreoscilla filiformis (ATCC15551).</title>
        <authorList>
            <person name="Contreras S."/>
            <person name="Sagory-Zalkind P."/>
            <person name="Blanquart H."/>
            <person name="Iltis A."/>
            <person name="Morand S.C."/>
        </authorList>
    </citation>
    <scope>NUCLEOTIDE SEQUENCE [LARGE SCALE GENOMIC DNA]</scope>
    <source>
        <strain evidence="4 5">ATCC 15551</strain>
    </source>
</reference>
<dbReference type="OrthoDB" id="480426at2"/>
<feature type="chain" id="PRO_5012985175" description="SCP domain-containing protein" evidence="2">
    <location>
        <begin position="26"/>
        <end position="605"/>
    </location>
</feature>
<organism evidence="4 5">
    <name type="scientific">Vitreoscilla filiformis</name>
    <dbReference type="NCBI Taxonomy" id="63"/>
    <lineage>
        <taxon>Bacteria</taxon>
        <taxon>Pseudomonadati</taxon>
        <taxon>Pseudomonadota</taxon>
        <taxon>Betaproteobacteria</taxon>
        <taxon>Neisseriales</taxon>
        <taxon>Neisseriaceae</taxon>
        <taxon>Vitreoscilla</taxon>
    </lineage>
</organism>
<feature type="domain" description="SCP" evidence="3">
    <location>
        <begin position="116"/>
        <end position="233"/>
    </location>
</feature>
<dbReference type="Proteomes" id="UP000199729">
    <property type="component" value="Chromosome"/>
</dbReference>
<gene>
    <name evidence="4" type="ORF">VITFI_CDS0924</name>
</gene>
<protein>
    <recommendedName>
        <fullName evidence="3">SCP domain-containing protein</fullName>
    </recommendedName>
</protein>
<keyword evidence="5" id="KW-1185">Reference proteome</keyword>
<evidence type="ECO:0000256" key="1">
    <source>
        <dbReference type="SAM" id="MobiDB-lite"/>
    </source>
</evidence>
<dbReference type="InterPro" id="IPR035940">
    <property type="entry name" value="CAP_sf"/>
</dbReference>
<evidence type="ECO:0000256" key="2">
    <source>
        <dbReference type="SAM" id="SignalP"/>
    </source>
</evidence>
<dbReference type="Gene3D" id="3.40.33.10">
    <property type="entry name" value="CAP"/>
    <property type="match status" value="1"/>
</dbReference>
<keyword evidence="2" id="KW-0732">Signal</keyword>
<sequence length="605" mass="64816">MFRHHTIALTVMLMGTWAAIPSAWADAPQAVEPVRHLGKAPRLKTPLPPELDQARTDAPELSEAAGLSIDTSRREDVRNFYNAVYQASENIPSAWTGNIAACQAGVVSSTYRSAVLRRINYYRAMAGMPANVVLYSTVVPYNQAGALLMSANSSLSHFPPSSWSCYTANGANAAGNSNIALGMAGADAVDGYIVDDGSGNTAAGHRRWILYPPLYRVGTGDVTPSSSYSAANTLWVLGSTMLSTRPSTTREYIAWPPAGYMPKPLVPTRWSFGYPGADFSNATVSMSSNGTSVSVSKESLANGYGDNTLVWQANLSSTLGTNDTAYSVVVDNVVINGTARRFEYTTTVFDPAQYGSDTVLPNLTGPTTLKVAQAGSFTAQAVSKAGGYQWRALRAVNDFGNRINGAETGMGDLVAKPTPGYIVASSDTAASGSKSYHLAQENGTPQAIVFTKTFVPTSTSVLKFASRLGWATSFQTARVQVSIDDGNTWQDVYTQDGTGGSGESRFTTRSVSLSSYANRQIQIRFYYGSTWSFFPQTSSGMGWYVDDIQLTSTLRVASTTDPVKSTRTFSFTPSATGTYFLAARALAFGGYPLEWGTWKQVKVTN</sequence>
<accession>A0A221KCF0</accession>
<dbReference type="Gene3D" id="2.60.120.260">
    <property type="entry name" value="Galactose-binding domain-like"/>
    <property type="match status" value="1"/>
</dbReference>
<name>A0A221KCF0_VITFI</name>
<proteinExistence type="predicted"/>
<feature type="region of interest" description="Disordered" evidence="1">
    <location>
        <begin position="40"/>
        <end position="59"/>
    </location>
</feature>